<dbReference type="Gene3D" id="3.40.50.1010">
    <property type="entry name" value="5'-nuclease"/>
    <property type="match status" value="1"/>
</dbReference>
<dbReference type="InterPro" id="IPR002716">
    <property type="entry name" value="PIN_dom"/>
</dbReference>
<dbReference type="STRING" id="1346791.M529_00915"/>
<accession>T0JBM7</accession>
<dbReference type="Pfam" id="PF01850">
    <property type="entry name" value="PIN"/>
    <property type="match status" value="1"/>
</dbReference>
<dbReference type="PATRIC" id="fig|1346791.3.peg.171"/>
<evidence type="ECO:0000259" key="1">
    <source>
        <dbReference type="Pfam" id="PF01850"/>
    </source>
</evidence>
<keyword evidence="3" id="KW-1185">Reference proteome</keyword>
<sequence length="165" mass="18126">MFLLDTPIVLELRQAGRRDAEAGVIAWASKVARDRLFISALTVAALGELCVRVARQDKAGGAALQGWISQQLVPAFEGHILPVDAAVALRRGEVDVDGERNALIAATALEHGLTLVTFDKAKFKRARIRLLDPRAYDEEEAGEEADWRAASRSRPLWLRGLFIRG</sequence>
<evidence type="ECO:0000313" key="3">
    <source>
        <dbReference type="Proteomes" id="UP000015523"/>
    </source>
</evidence>
<feature type="domain" description="PIN" evidence="1">
    <location>
        <begin position="3"/>
        <end position="126"/>
    </location>
</feature>
<protein>
    <recommendedName>
        <fullName evidence="1">PIN domain-containing protein</fullName>
    </recommendedName>
</protein>
<reference evidence="2 3" key="1">
    <citation type="journal article" date="2013" name="Genome Announc.">
        <title>Draft Genome Sequence of Sphingobium ummariense Strain RL-3, a Hexachlorocyclohexane-Degrading Bacterium.</title>
        <authorList>
            <person name="Kohli P."/>
            <person name="Dua A."/>
            <person name="Sangwan N."/>
            <person name="Oldach P."/>
            <person name="Khurana J.P."/>
            <person name="Lal R."/>
        </authorList>
    </citation>
    <scope>NUCLEOTIDE SEQUENCE [LARGE SCALE GENOMIC DNA]</scope>
    <source>
        <strain evidence="2 3">RL-3</strain>
    </source>
</reference>
<name>T0JBM7_9SPHN</name>
<dbReference type="AlphaFoldDB" id="T0JBM7"/>
<dbReference type="EMBL" id="AUWY01000019">
    <property type="protein sequence ID" value="EQB34207.1"/>
    <property type="molecule type" value="Genomic_DNA"/>
</dbReference>
<dbReference type="SUPFAM" id="SSF88723">
    <property type="entry name" value="PIN domain-like"/>
    <property type="match status" value="1"/>
</dbReference>
<evidence type="ECO:0000313" key="2">
    <source>
        <dbReference type="EMBL" id="EQB34207.1"/>
    </source>
</evidence>
<dbReference type="eggNOG" id="COG1487">
    <property type="taxonomic scope" value="Bacteria"/>
</dbReference>
<dbReference type="RefSeq" id="WP_021316242.1">
    <property type="nucleotide sequence ID" value="NZ_AUWY01000019.1"/>
</dbReference>
<dbReference type="OrthoDB" id="7188375at2"/>
<gene>
    <name evidence="2" type="ORF">M529_00915</name>
</gene>
<comment type="caution">
    <text evidence="2">The sequence shown here is derived from an EMBL/GenBank/DDBJ whole genome shotgun (WGS) entry which is preliminary data.</text>
</comment>
<organism evidence="2 3">
    <name type="scientific">Sphingobium ummariense RL-3</name>
    <dbReference type="NCBI Taxonomy" id="1346791"/>
    <lineage>
        <taxon>Bacteria</taxon>
        <taxon>Pseudomonadati</taxon>
        <taxon>Pseudomonadota</taxon>
        <taxon>Alphaproteobacteria</taxon>
        <taxon>Sphingomonadales</taxon>
        <taxon>Sphingomonadaceae</taxon>
        <taxon>Sphingobium</taxon>
    </lineage>
</organism>
<dbReference type="InterPro" id="IPR029060">
    <property type="entry name" value="PIN-like_dom_sf"/>
</dbReference>
<dbReference type="Proteomes" id="UP000015523">
    <property type="component" value="Unassembled WGS sequence"/>
</dbReference>
<proteinExistence type="predicted"/>